<evidence type="ECO:0000313" key="6">
    <source>
        <dbReference type="Proteomes" id="UP000583387"/>
    </source>
</evidence>
<dbReference type="PRINTS" id="PR01438">
    <property type="entry name" value="UNVRSLSTRESS"/>
</dbReference>
<evidence type="ECO:0000256" key="2">
    <source>
        <dbReference type="ARBA" id="ARBA00022741"/>
    </source>
</evidence>
<dbReference type="SUPFAM" id="SSF52402">
    <property type="entry name" value="Adenine nucleotide alpha hydrolases-like"/>
    <property type="match status" value="1"/>
</dbReference>
<name>A0A7U7ERB6_9GAMM</name>
<evidence type="ECO:0000313" key="5">
    <source>
        <dbReference type="EMBL" id="CAD5108770.1"/>
    </source>
</evidence>
<keyword evidence="2" id="KW-0547">Nucleotide-binding</keyword>
<protein>
    <recommendedName>
        <fullName evidence="4">UspA domain-containing protein</fullName>
    </recommendedName>
</protein>
<keyword evidence="6" id="KW-1185">Reference proteome</keyword>
<dbReference type="InterPro" id="IPR006015">
    <property type="entry name" value="Universal_stress_UspA"/>
</dbReference>
<comment type="similarity">
    <text evidence="1">Belongs to the universal stress protein A family.</text>
</comment>
<dbReference type="AlphaFoldDB" id="A0A7U7ERB6"/>
<reference evidence="5 6" key="1">
    <citation type="submission" date="2020-08" db="EMBL/GenBank/DDBJ databases">
        <authorList>
            <person name="Criscuolo A."/>
        </authorList>
    </citation>
    <scope>NUCLEOTIDE SEQUENCE [LARGE SCALE GENOMIC DNA]</scope>
    <source>
        <strain evidence="5">CIP111764</strain>
    </source>
</reference>
<dbReference type="InterPro" id="IPR006016">
    <property type="entry name" value="UspA"/>
</dbReference>
<accession>A0A7U7ERB6</accession>
<dbReference type="GO" id="GO:0005524">
    <property type="term" value="F:ATP binding"/>
    <property type="evidence" value="ECO:0007669"/>
    <property type="project" value="UniProtKB-KW"/>
</dbReference>
<keyword evidence="3" id="KW-0067">ATP-binding</keyword>
<proteinExistence type="inferred from homology"/>
<evidence type="ECO:0000259" key="4">
    <source>
        <dbReference type="Pfam" id="PF00582"/>
    </source>
</evidence>
<dbReference type="PANTHER" id="PTHR46268:SF27">
    <property type="entry name" value="UNIVERSAL STRESS PROTEIN RV2623"/>
    <property type="match status" value="1"/>
</dbReference>
<dbReference type="CDD" id="cd00293">
    <property type="entry name" value="USP-like"/>
    <property type="match status" value="1"/>
</dbReference>
<dbReference type="EMBL" id="CAJFCI010000060">
    <property type="protein sequence ID" value="CAD5108770.1"/>
    <property type="molecule type" value="Genomic_DNA"/>
</dbReference>
<dbReference type="Proteomes" id="UP000583387">
    <property type="component" value="Unassembled WGS sequence"/>
</dbReference>
<evidence type="ECO:0000256" key="3">
    <source>
        <dbReference type="ARBA" id="ARBA00022840"/>
    </source>
</evidence>
<feature type="domain" description="UspA" evidence="4">
    <location>
        <begin position="1"/>
        <end position="156"/>
    </location>
</feature>
<dbReference type="Gene3D" id="3.40.50.620">
    <property type="entry name" value="HUPs"/>
    <property type="match status" value="1"/>
</dbReference>
<comment type="caution">
    <text evidence="5">The sequence shown here is derived from an EMBL/GenBank/DDBJ whole genome shotgun (WGS) entry which is preliminary data.</text>
</comment>
<dbReference type="InterPro" id="IPR014729">
    <property type="entry name" value="Rossmann-like_a/b/a_fold"/>
</dbReference>
<dbReference type="PANTHER" id="PTHR46268">
    <property type="entry name" value="STRESS RESPONSE PROTEIN NHAX"/>
    <property type="match status" value="1"/>
</dbReference>
<organism evidence="5 6">
    <name type="scientific">Zestomonas carbonaria</name>
    <dbReference type="NCBI Taxonomy" id="2762745"/>
    <lineage>
        <taxon>Bacteria</taxon>
        <taxon>Pseudomonadati</taxon>
        <taxon>Pseudomonadota</taxon>
        <taxon>Gammaproteobacteria</taxon>
        <taxon>Pseudomonadales</taxon>
        <taxon>Pseudomonadaceae</taxon>
        <taxon>Zestomonas</taxon>
    </lineage>
</organism>
<gene>
    <name evidence="5" type="ORF">PSEWESI4_03062</name>
</gene>
<dbReference type="RefSeq" id="WP_187672089.1">
    <property type="nucleotide sequence ID" value="NZ_CAJFCI010000060.1"/>
</dbReference>
<sequence length="166" mass="18575">MIRSILYATDLGLYAPYVLQHALALARAFRAELHVIHAVEPISLLAESVLKSYLDRDTLDEIRSKGLSTVMSSIEQRVLDAFRDELDDTCDDMAMIRAVRVLQGDPPQVILDEAKRLAVDLLVIGSHSQGMELEVPMGRTAQRLLQLAEVPVYLVPMLQHRERGEG</sequence>
<evidence type="ECO:0000256" key="1">
    <source>
        <dbReference type="ARBA" id="ARBA00008791"/>
    </source>
</evidence>
<dbReference type="Pfam" id="PF00582">
    <property type="entry name" value="Usp"/>
    <property type="match status" value="1"/>
</dbReference>